<comment type="caution">
    <text evidence="3">The sequence shown here is derived from an EMBL/GenBank/DDBJ whole genome shotgun (WGS) entry which is preliminary data.</text>
</comment>
<feature type="coiled-coil region" evidence="1">
    <location>
        <begin position="307"/>
        <end position="352"/>
    </location>
</feature>
<evidence type="ECO:0000256" key="1">
    <source>
        <dbReference type="SAM" id="Coils"/>
    </source>
</evidence>
<keyword evidence="1" id="KW-0175">Coiled coil</keyword>
<feature type="domain" description="Competence protein CoiA-like N-terminal" evidence="2">
    <location>
        <begin position="25"/>
        <end position="66"/>
    </location>
</feature>
<name>A0A5D4M3P8_9BACI</name>
<dbReference type="AlphaFoldDB" id="A0A5D4M3P8"/>
<accession>A0A5D4M3P8</accession>
<organism evidence="3 4">
    <name type="scientific">Rossellomorea vietnamensis</name>
    <dbReference type="NCBI Taxonomy" id="218284"/>
    <lineage>
        <taxon>Bacteria</taxon>
        <taxon>Bacillati</taxon>
        <taxon>Bacillota</taxon>
        <taxon>Bacilli</taxon>
        <taxon>Bacillales</taxon>
        <taxon>Bacillaceae</taxon>
        <taxon>Rossellomorea</taxon>
    </lineage>
</organism>
<dbReference type="EMBL" id="VTEG01000025">
    <property type="protein sequence ID" value="TYR96272.1"/>
    <property type="molecule type" value="Genomic_DNA"/>
</dbReference>
<dbReference type="Proteomes" id="UP000325182">
    <property type="component" value="Unassembled WGS sequence"/>
</dbReference>
<proteinExistence type="predicted"/>
<reference evidence="3 4" key="1">
    <citation type="submission" date="2019-08" db="EMBL/GenBank/DDBJ databases">
        <title>Bacillus genomes from the desert of Cuatro Cienegas, Coahuila.</title>
        <authorList>
            <person name="Olmedo-Alvarez G."/>
        </authorList>
    </citation>
    <scope>NUCLEOTIDE SEQUENCE [LARGE SCALE GENOMIC DNA]</scope>
    <source>
        <strain evidence="3 4">CH128b_4D</strain>
    </source>
</reference>
<evidence type="ECO:0000259" key="2">
    <source>
        <dbReference type="Pfam" id="PF25164"/>
    </source>
</evidence>
<sequence length="428" mass="51455">MREALHVIDDEIFKLPYSASDEEVSNFKKLAKKELFKCPYCHALLIIKHGNQRGLYFSHQYSEACEESRKVENAEKRYIKQTQRETKLHKALVDIIVDELKIKKKIYSNLNFNLGYREKFDWKEYPDIHMKIGEKEYAISVLTDVNSSDDSNLSKRIVNRHNYFKKMGSEPVWFIEKKEQAVEKDKSSIILWNAELTIASKTKEDFKWDDLVKDEISDEMFFQYFNYPSSNNHIDIDIQSLFYIYNNEKNSIVVRVQHFLKDRLVKPFRAFLINEGYEIPFSEALGIEDGLILSNSKLEEEYRQEFLEKLNYKKKQLVENRRREEERERIRLEQLEEDRRREAEEREKRFKELMERKDSATTSTSLNYNELTRLLRKRIGMTQKEQMELWTRYMPNIGYKNSNVVWDIVVNHNCKNFGELKILLDTYK</sequence>
<dbReference type="Pfam" id="PF25164">
    <property type="entry name" value="CoiA_N"/>
    <property type="match status" value="1"/>
</dbReference>
<dbReference type="InterPro" id="IPR057253">
    <property type="entry name" value="CoiA-like_N"/>
</dbReference>
<protein>
    <submittedName>
        <fullName evidence="3">Competence protein CoiA-like family</fullName>
    </submittedName>
</protein>
<evidence type="ECO:0000313" key="4">
    <source>
        <dbReference type="Proteomes" id="UP000325182"/>
    </source>
</evidence>
<gene>
    <name evidence="3" type="ORF">FZC84_20560</name>
</gene>
<evidence type="ECO:0000313" key="3">
    <source>
        <dbReference type="EMBL" id="TYR96272.1"/>
    </source>
</evidence>
<dbReference type="RefSeq" id="WP_148955080.1">
    <property type="nucleotide sequence ID" value="NZ_VTEG01000025.1"/>
</dbReference>